<feature type="region of interest" description="Disordered" evidence="1">
    <location>
        <begin position="112"/>
        <end position="151"/>
    </location>
</feature>
<dbReference type="KEGG" id="tim:GMBLW1_46940"/>
<keyword evidence="3" id="KW-1185">Reference proteome</keyword>
<reference evidence="2" key="1">
    <citation type="submission" date="2019-04" db="EMBL/GenBank/DDBJ databases">
        <authorList>
            <consortium name="Science for Life Laboratories"/>
        </authorList>
    </citation>
    <scope>NUCLEOTIDE SEQUENCE</scope>
    <source>
        <strain evidence="2">MBLW1</strain>
    </source>
</reference>
<accession>A0A6C2YTZ1</accession>
<dbReference type="InParanoid" id="A0A6C2YTZ1"/>
<gene>
    <name evidence="2" type="ORF">GMBLW1_46940</name>
</gene>
<dbReference type="EMBL" id="LR586016">
    <property type="protein sequence ID" value="VIP04499.1"/>
    <property type="molecule type" value="Genomic_DNA"/>
</dbReference>
<sequence length="151" mass="15620">MATIDLCRKSLVGLLFGLMLLTNSGCGDTGKSTLKGQLQKSDGSPFALQAGEQAFLTFCQVGESGAINSEATYPAMVQGNGQFEVIASGGELPPGKYRVALQILAGSAVTKSGTPKQADRLKGAMSPEKSKTEITVQPGSNDLQIKLPEGA</sequence>
<evidence type="ECO:0000313" key="3">
    <source>
        <dbReference type="Proteomes" id="UP000464378"/>
    </source>
</evidence>
<organism evidence="2">
    <name type="scientific">Tuwongella immobilis</name>
    <dbReference type="NCBI Taxonomy" id="692036"/>
    <lineage>
        <taxon>Bacteria</taxon>
        <taxon>Pseudomonadati</taxon>
        <taxon>Planctomycetota</taxon>
        <taxon>Planctomycetia</taxon>
        <taxon>Gemmatales</taxon>
        <taxon>Gemmataceae</taxon>
        <taxon>Tuwongella</taxon>
    </lineage>
</organism>
<protein>
    <submittedName>
        <fullName evidence="2">Uncharacterized protein</fullName>
    </submittedName>
</protein>
<dbReference type="EMBL" id="LR593887">
    <property type="protein sequence ID" value="VTS06360.1"/>
    <property type="molecule type" value="Genomic_DNA"/>
</dbReference>
<feature type="compositionally biased region" description="Polar residues" evidence="1">
    <location>
        <begin position="133"/>
        <end position="143"/>
    </location>
</feature>
<proteinExistence type="predicted"/>
<evidence type="ECO:0000256" key="1">
    <source>
        <dbReference type="SAM" id="MobiDB-lite"/>
    </source>
</evidence>
<dbReference type="AlphaFoldDB" id="A0A6C2YTZ1"/>
<dbReference type="Proteomes" id="UP000464378">
    <property type="component" value="Chromosome"/>
</dbReference>
<evidence type="ECO:0000313" key="2">
    <source>
        <dbReference type="EMBL" id="VIP04499.1"/>
    </source>
</evidence>
<feature type="compositionally biased region" description="Basic and acidic residues" evidence="1">
    <location>
        <begin position="117"/>
        <end position="132"/>
    </location>
</feature>
<name>A0A6C2YTZ1_9BACT</name>